<name>A0A9W6QD46_9ACTN</name>
<sequence length="363" mass="40121">MHLDDAAELRRRYTGESRCGAKAELRRLPAGDPLIPRSSGDQEFLEAEVLRGLLEYPSTYTTRPFRVLWVIPRPTGMTIRFAADADADGLTDFVAWGLFPAGGEDDMRGIPGLRLVNAGHNRMDVGLLGTRARIRLEGVPSTSWREVEAVRQRAAGDAGETAPFRHPELTLSEKAFTQRHSWLVEARRGTAALGSALLRRLGLFRTAADWHDMAGYTKYSDTFAFRMTFTKEMLTSHAEFLRQLTQPDCGIPIVQRMAACSCATGGTDCRLYLTCQPPYEGRVELQFATSWECSASEIAEVLRYAGSPESDIARYVPLRPGLACRHDRAIHGRTLQFLQGLAGSRRAQRAEAAPTDSAGMGTK</sequence>
<dbReference type="EMBL" id="BSSA01000042">
    <property type="protein sequence ID" value="GLW74955.1"/>
    <property type="molecule type" value="Genomic_DNA"/>
</dbReference>
<dbReference type="RefSeq" id="WP_285740514.1">
    <property type="nucleotide sequence ID" value="NZ_BSSA01000042.1"/>
</dbReference>
<accession>A0A9W6QD46</accession>
<dbReference type="Proteomes" id="UP001165041">
    <property type="component" value="Unassembled WGS sequence"/>
</dbReference>
<organism evidence="1 2">
    <name type="scientific">Kitasatospora phosalacinea</name>
    <dbReference type="NCBI Taxonomy" id="2065"/>
    <lineage>
        <taxon>Bacteria</taxon>
        <taxon>Bacillati</taxon>
        <taxon>Actinomycetota</taxon>
        <taxon>Actinomycetes</taxon>
        <taxon>Kitasatosporales</taxon>
        <taxon>Streptomycetaceae</taxon>
        <taxon>Kitasatospora</taxon>
    </lineage>
</organism>
<protein>
    <submittedName>
        <fullName evidence="1">Uncharacterized protein</fullName>
    </submittedName>
</protein>
<comment type="caution">
    <text evidence="1">The sequence shown here is derived from an EMBL/GenBank/DDBJ whole genome shotgun (WGS) entry which is preliminary data.</text>
</comment>
<proteinExistence type="predicted"/>
<reference evidence="1" key="1">
    <citation type="submission" date="2023-02" db="EMBL/GenBank/DDBJ databases">
        <title>Kitasatospora phosalacinea NBRC 14627.</title>
        <authorList>
            <person name="Ichikawa N."/>
            <person name="Sato H."/>
            <person name="Tonouchi N."/>
        </authorList>
    </citation>
    <scope>NUCLEOTIDE SEQUENCE</scope>
    <source>
        <strain evidence="1">NBRC 14627</strain>
    </source>
</reference>
<dbReference type="AlphaFoldDB" id="A0A9W6QD46"/>
<gene>
    <name evidence="1" type="ORF">Kpho02_72520</name>
</gene>
<evidence type="ECO:0000313" key="2">
    <source>
        <dbReference type="Proteomes" id="UP001165041"/>
    </source>
</evidence>
<evidence type="ECO:0000313" key="1">
    <source>
        <dbReference type="EMBL" id="GLW74955.1"/>
    </source>
</evidence>